<protein>
    <submittedName>
        <fullName evidence="1">Uncharacterized protein</fullName>
    </submittedName>
</protein>
<evidence type="ECO:0000313" key="2">
    <source>
        <dbReference type="Proteomes" id="UP001432168"/>
    </source>
</evidence>
<dbReference type="Proteomes" id="UP001432168">
    <property type="component" value="Chromosome"/>
</dbReference>
<proteinExistence type="predicted"/>
<gene>
    <name evidence="1" type="ORF">OG929_15670</name>
</gene>
<dbReference type="RefSeq" id="WP_329263866.1">
    <property type="nucleotide sequence ID" value="NZ_CP109011.1"/>
</dbReference>
<reference evidence="1" key="1">
    <citation type="submission" date="2022-10" db="EMBL/GenBank/DDBJ databases">
        <title>The complete genomes of actinobacterial strains from the NBC collection.</title>
        <authorList>
            <person name="Joergensen T.S."/>
            <person name="Alvarez Arevalo M."/>
            <person name="Sterndorff E.B."/>
            <person name="Faurdal D."/>
            <person name="Vuksanovic O."/>
            <person name="Mourched A.-S."/>
            <person name="Charusanti P."/>
            <person name="Shaw S."/>
            <person name="Blin K."/>
            <person name="Weber T."/>
        </authorList>
    </citation>
    <scope>NUCLEOTIDE SEQUENCE</scope>
    <source>
        <strain evidence="1">NBC_00686</strain>
    </source>
</reference>
<evidence type="ECO:0000313" key="1">
    <source>
        <dbReference type="EMBL" id="WUT43652.1"/>
    </source>
</evidence>
<name>A0ABZ1WWA1_9ACTN</name>
<organism evidence="1 2">
    <name type="scientific">Streptomyces pseudovenezuelae</name>
    <dbReference type="NCBI Taxonomy" id="67350"/>
    <lineage>
        <taxon>Bacteria</taxon>
        <taxon>Bacillati</taxon>
        <taxon>Actinomycetota</taxon>
        <taxon>Actinomycetes</taxon>
        <taxon>Kitasatosporales</taxon>
        <taxon>Streptomycetaceae</taxon>
        <taxon>Streptomyces</taxon>
        <taxon>Streptomyces aurantiacus group</taxon>
    </lineage>
</organism>
<accession>A0ABZ1WWA1</accession>
<keyword evidence="2" id="KW-1185">Reference proteome</keyword>
<sequence length="95" mass="9902">MRKRLPSLRSALRLPGRQTATRALVAAVLAAAVVAQAVAALRPHVPPLLAATAASLAVEGVLHRGRLGDAHAAGVSTLRALRTARRSNWSTPTSR</sequence>
<dbReference type="EMBL" id="CP109011">
    <property type="protein sequence ID" value="WUT43652.1"/>
    <property type="molecule type" value="Genomic_DNA"/>
</dbReference>